<evidence type="ECO:0000313" key="5">
    <source>
        <dbReference type="EMBL" id="MCS4557392.1"/>
    </source>
</evidence>
<dbReference type="NCBIfam" id="TIGR01256">
    <property type="entry name" value="modA"/>
    <property type="match status" value="1"/>
</dbReference>
<evidence type="ECO:0000256" key="1">
    <source>
        <dbReference type="ARBA" id="ARBA00009175"/>
    </source>
</evidence>
<dbReference type="InterPro" id="IPR005950">
    <property type="entry name" value="ModA"/>
</dbReference>
<keyword evidence="2" id="KW-0479">Metal-binding</keyword>
<reference evidence="5 6" key="1">
    <citation type="submission" date="2022-02" db="EMBL/GenBank/DDBJ databases">
        <authorList>
            <person name="Zhuang L."/>
        </authorList>
    </citation>
    <scope>NUCLEOTIDE SEQUENCE [LARGE SCALE GENOMIC DNA]</scope>
    <source>
        <strain evidence="5 6">C32</strain>
    </source>
</reference>
<dbReference type="SUPFAM" id="SSF53850">
    <property type="entry name" value="Periplasmic binding protein-like II"/>
    <property type="match status" value="1"/>
</dbReference>
<dbReference type="RefSeq" id="WP_238896871.1">
    <property type="nucleotide sequence ID" value="NZ_JAKOGG010000009.1"/>
</dbReference>
<evidence type="ECO:0000256" key="4">
    <source>
        <dbReference type="SAM" id="SignalP"/>
    </source>
</evidence>
<comment type="caution">
    <text evidence="5">The sequence shown here is derived from an EMBL/GenBank/DDBJ whole genome shotgun (WGS) entry which is preliminary data.</text>
</comment>
<gene>
    <name evidence="5" type="primary">modA</name>
    <name evidence="5" type="ORF">L9G74_13150</name>
</gene>
<dbReference type="PIRSF" id="PIRSF004846">
    <property type="entry name" value="ModA"/>
    <property type="match status" value="1"/>
</dbReference>
<sequence length="255" mass="27382">MKVGIKLLLGTMIAASLSFAAMAKEQVTVFAAASLTNALTDIGQEFDKTHDTNTRFSFASSSTLARQIEQGAPAEVFISANQKWMDYLVEKKAVDSASRFTLLHNALVMIAPKSRGLKDVTINDKLNIPQLIGDSRMAVGDPDHVPAGRYAKEALENLGLWSASEPLLARANNVRAALALVERGEATVGIVYATDALVSADVETVAVFPETSHKPIAYPAALIAEKPTAGSKAFYDYLTTDTAKAIFVKYGFKVQ</sequence>
<proteinExistence type="inferred from homology"/>
<keyword evidence="3 4" id="KW-0732">Signal</keyword>
<accession>A0ABT2FM36</accession>
<dbReference type="PANTHER" id="PTHR30632:SF17">
    <property type="entry name" value="MOLYBDATE-BINDING PROTEIN MODA"/>
    <property type="match status" value="1"/>
</dbReference>
<reference evidence="6" key="2">
    <citation type="submission" date="2023-07" db="EMBL/GenBank/DDBJ databases">
        <title>Shewanella mangrovi sp. nov., an acetaldehyde- degrading bacterium isolated from mangrove sediment.</title>
        <authorList>
            <person name="Liu Y."/>
        </authorList>
    </citation>
    <scope>NUCLEOTIDE SEQUENCE [LARGE SCALE GENOMIC DNA]</scope>
    <source>
        <strain evidence="6">C32</strain>
    </source>
</reference>
<dbReference type="CDD" id="cd13536">
    <property type="entry name" value="PBP2_EcModA"/>
    <property type="match status" value="1"/>
</dbReference>
<evidence type="ECO:0000256" key="3">
    <source>
        <dbReference type="ARBA" id="ARBA00022729"/>
    </source>
</evidence>
<evidence type="ECO:0000313" key="6">
    <source>
        <dbReference type="Proteomes" id="UP001201549"/>
    </source>
</evidence>
<dbReference type="Gene3D" id="3.40.190.10">
    <property type="entry name" value="Periplasmic binding protein-like II"/>
    <property type="match status" value="2"/>
</dbReference>
<dbReference type="InterPro" id="IPR050682">
    <property type="entry name" value="ModA/WtpA"/>
</dbReference>
<dbReference type="NCBIfam" id="NF007958">
    <property type="entry name" value="PRK10677.1"/>
    <property type="match status" value="1"/>
</dbReference>
<protein>
    <submittedName>
        <fullName evidence="5">Molybdate ABC transporter substrate-binding protein</fullName>
    </submittedName>
</protein>
<comment type="similarity">
    <text evidence="1">Belongs to the bacterial solute-binding protein ModA family.</text>
</comment>
<dbReference type="PANTHER" id="PTHR30632">
    <property type="entry name" value="MOLYBDATE-BINDING PERIPLASMIC PROTEIN"/>
    <property type="match status" value="1"/>
</dbReference>
<dbReference type="Pfam" id="PF13531">
    <property type="entry name" value="SBP_bac_11"/>
    <property type="match status" value="1"/>
</dbReference>
<keyword evidence="6" id="KW-1185">Reference proteome</keyword>
<dbReference type="Proteomes" id="UP001201549">
    <property type="component" value="Unassembled WGS sequence"/>
</dbReference>
<feature type="chain" id="PRO_5045092032" evidence="4">
    <location>
        <begin position="24"/>
        <end position="255"/>
    </location>
</feature>
<name>A0ABT2FM36_9GAMM</name>
<dbReference type="EMBL" id="JAKOGG010000009">
    <property type="protein sequence ID" value="MCS4557392.1"/>
    <property type="molecule type" value="Genomic_DNA"/>
</dbReference>
<feature type="signal peptide" evidence="4">
    <location>
        <begin position="1"/>
        <end position="23"/>
    </location>
</feature>
<evidence type="ECO:0000256" key="2">
    <source>
        <dbReference type="ARBA" id="ARBA00022723"/>
    </source>
</evidence>
<organism evidence="5 6">
    <name type="scientific">Shewanella electrica</name>
    <dbReference type="NCBI Taxonomy" id="515560"/>
    <lineage>
        <taxon>Bacteria</taxon>
        <taxon>Pseudomonadati</taxon>
        <taxon>Pseudomonadota</taxon>
        <taxon>Gammaproteobacteria</taxon>
        <taxon>Alteromonadales</taxon>
        <taxon>Shewanellaceae</taxon>
        <taxon>Shewanella</taxon>
    </lineage>
</organism>